<protein>
    <recommendedName>
        <fullName evidence="3">histidine kinase</fullName>
        <ecNumber evidence="3">2.7.13.3</ecNumber>
    </recommendedName>
</protein>
<evidence type="ECO:0000256" key="2">
    <source>
        <dbReference type="ARBA" id="ARBA00004370"/>
    </source>
</evidence>
<evidence type="ECO:0000256" key="8">
    <source>
        <dbReference type="ARBA" id="ARBA00022989"/>
    </source>
</evidence>
<dbReference type="SUPFAM" id="SSF47384">
    <property type="entry name" value="Homodimeric domain of signal transducing histidine kinase"/>
    <property type="match status" value="1"/>
</dbReference>
<evidence type="ECO:0000256" key="7">
    <source>
        <dbReference type="ARBA" id="ARBA00022777"/>
    </source>
</evidence>
<feature type="domain" description="Histidine kinase" evidence="12">
    <location>
        <begin position="236"/>
        <end position="450"/>
    </location>
</feature>
<evidence type="ECO:0000256" key="3">
    <source>
        <dbReference type="ARBA" id="ARBA00012438"/>
    </source>
</evidence>
<dbReference type="InterPro" id="IPR036890">
    <property type="entry name" value="HATPase_C_sf"/>
</dbReference>
<keyword evidence="7" id="KW-0418">Kinase</keyword>
<dbReference type="InterPro" id="IPR050428">
    <property type="entry name" value="TCS_sensor_his_kinase"/>
</dbReference>
<dbReference type="Pfam" id="PF00512">
    <property type="entry name" value="HisKA"/>
    <property type="match status" value="1"/>
</dbReference>
<evidence type="ECO:0000313" key="14">
    <source>
        <dbReference type="EMBL" id="HIX94091.1"/>
    </source>
</evidence>
<dbReference type="SUPFAM" id="SSF158472">
    <property type="entry name" value="HAMP domain-like"/>
    <property type="match status" value="1"/>
</dbReference>
<keyword evidence="10 11" id="KW-0472">Membrane</keyword>
<dbReference type="PANTHER" id="PTHR45436:SF5">
    <property type="entry name" value="SENSOR HISTIDINE KINASE TRCS"/>
    <property type="match status" value="1"/>
</dbReference>
<reference evidence="14" key="1">
    <citation type="journal article" date="2021" name="PeerJ">
        <title>Extensive microbial diversity within the chicken gut microbiome revealed by metagenomics and culture.</title>
        <authorList>
            <person name="Gilroy R."/>
            <person name="Ravi A."/>
            <person name="Getino M."/>
            <person name="Pursley I."/>
            <person name="Horton D.L."/>
            <person name="Alikhan N.F."/>
            <person name="Baker D."/>
            <person name="Gharbi K."/>
            <person name="Hall N."/>
            <person name="Watson M."/>
            <person name="Adriaenssens E.M."/>
            <person name="Foster-Nyarko E."/>
            <person name="Jarju S."/>
            <person name="Secka A."/>
            <person name="Antonio M."/>
            <person name="Oren A."/>
            <person name="Chaudhuri R.R."/>
            <person name="La Ragione R."/>
            <person name="Hildebrand F."/>
            <person name="Pallen M.J."/>
        </authorList>
    </citation>
    <scope>NUCLEOTIDE SEQUENCE</scope>
    <source>
        <strain evidence="14">ChiHecec2B26-7398</strain>
    </source>
</reference>
<dbReference type="CDD" id="cd00075">
    <property type="entry name" value="HATPase"/>
    <property type="match status" value="1"/>
</dbReference>
<evidence type="ECO:0000313" key="15">
    <source>
        <dbReference type="Proteomes" id="UP000886751"/>
    </source>
</evidence>
<keyword evidence="4" id="KW-0597">Phosphoprotein</keyword>
<evidence type="ECO:0000256" key="11">
    <source>
        <dbReference type="SAM" id="Phobius"/>
    </source>
</evidence>
<comment type="subcellular location">
    <subcellularLocation>
        <location evidence="2">Membrane</location>
    </subcellularLocation>
</comment>
<evidence type="ECO:0000256" key="10">
    <source>
        <dbReference type="ARBA" id="ARBA00023136"/>
    </source>
</evidence>
<dbReference type="InterPro" id="IPR003660">
    <property type="entry name" value="HAMP_dom"/>
</dbReference>
<dbReference type="Proteomes" id="UP000886751">
    <property type="component" value="Unassembled WGS sequence"/>
</dbReference>
<feature type="transmembrane region" description="Helical" evidence="11">
    <location>
        <begin position="150"/>
        <end position="172"/>
    </location>
</feature>
<dbReference type="InterPro" id="IPR005467">
    <property type="entry name" value="His_kinase_dom"/>
</dbReference>
<gene>
    <name evidence="14" type="ORF">H9846_01360</name>
</gene>
<dbReference type="AlphaFoldDB" id="A0A9D1XZC9"/>
<organism evidence="14 15">
    <name type="scientific">Candidatus Gemmiger excrementipullorum</name>
    <dbReference type="NCBI Taxonomy" id="2838610"/>
    <lineage>
        <taxon>Bacteria</taxon>
        <taxon>Bacillati</taxon>
        <taxon>Bacillota</taxon>
        <taxon>Clostridia</taxon>
        <taxon>Eubacteriales</taxon>
        <taxon>Gemmiger</taxon>
    </lineage>
</organism>
<evidence type="ECO:0000256" key="6">
    <source>
        <dbReference type="ARBA" id="ARBA00022692"/>
    </source>
</evidence>
<dbReference type="PROSITE" id="PS50885">
    <property type="entry name" value="HAMP"/>
    <property type="match status" value="1"/>
</dbReference>
<keyword evidence="9" id="KW-0902">Two-component regulatory system</keyword>
<comment type="catalytic activity">
    <reaction evidence="1">
        <text>ATP + protein L-histidine = ADP + protein N-phospho-L-histidine.</text>
        <dbReference type="EC" id="2.7.13.3"/>
    </reaction>
</comment>
<evidence type="ECO:0000259" key="12">
    <source>
        <dbReference type="PROSITE" id="PS50109"/>
    </source>
</evidence>
<dbReference type="CDD" id="cd06225">
    <property type="entry name" value="HAMP"/>
    <property type="match status" value="1"/>
</dbReference>
<dbReference type="InterPro" id="IPR036097">
    <property type="entry name" value="HisK_dim/P_sf"/>
</dbReference>
<dbReference type="PROSITE" id="PS50109">
    <property type="entry name" value="HIS_KIN"/>
    <property type="match status" value="1"/>
</dbReference>
<keyword evidence="5" id="KW-0808">Transferase</keyword>
<evidence type="ECO:0000256" key="9">
    <source>
        <dbReference type="ARBA" id="ARBA00023012"/>
    </source>
</evidence>
<keyword evidence="6 11" id="KW-0812">Transmembrane</keyword>
<dbReference type="FunFam" id="3.30.565.10:FF:000006">
    <property type="entry name" value="Sensor histidine kinase WalK"/>
    <property type="match status" value="1"/>
</dbReference>
<dbReference type="Gene3D" id="6.10.340.10">
    <property type="match status" value="1"/>
</dbReference>
<dbReference type="SUPFAM" id="SSF55874">
    <property type="entry name" value="ATPase domain of HSP90 chaperone/DNA topoisomerase II/histidine kinase"/>
    <property type="match status" value="1"/>
</dbReference>
<dbReference type="EMBL" id="DXEI01000026">
    <property type="protein sequence ID" value="HIX94091.1"/>
    <property type="molecule type" value="Genomic_DNA"/>
</dbReference>
<dbReference type="Pfam" id="PF02518">
    <property type="entry name" value="HATPase_c"/>
    <property type="match status" value="1"/>
</dbReference>
<proteinExistence type="predicted"/>
<evidence type="ECO:0000259" key="13">
    <source>
        <dbReference type="PROSITE" id="PS50885"/>
    </source>
</evidence>
<evidence type="ECO:0000256" key="5">
    <source>
        <dbReference type="ARBA" id="ARBA00022679"/>
    </source>
</evidence>
<dbReference type="SMART" id="SM00388">
    <property type="entry name" value="HisKA"/>
    <property type="match status" value="1"/>
</dbReference>
<evidence type="ECO:0000256" key="1">
    <source>
        <dbReference type="ARBA" id="ARBA00000085"/>
    </source>
</evidence>
<feature type="domain" description="HAMP" evidence="13">
    <location>
        <begin position="174"/>
        <end position="228"/>
    </location>
</feature>
<dbReference type="EC" id="2.7.13.3" evidence="3"/>
<name>A0A9D1XZC9_9FIRM</name>
<comment type="caution">
    <text evidence="14">The sequence shown here is derived from an EMBL/GenBank/DDBJ whole genome shotgun (WGS) entry which is preliminary data.</text>
</comment>
<dbReference type="InterPro" id="IPR003661">
    <property type="entry name" value="HisK_dim/P_dom"/>
</dbReference>
<dbReference type="PANTHER" id="PTHR45436">
    <property type="entry name" value="SENSOR HISTIDINE KINASE YKOH"/>
    <property type="match status" value="1"/>
</dbReference>
<dbReference type="SMART" id="SM00304">
    <property type="entry name" value="HAMP"/>
    <property type="match status" value="1"/>
</dbReference>
<dbReference type="Gene3D" id="3.30.565.10">
    <property type="entry name" value="Histidine kinase-like ATPase, C-terminal domain"/>
    <property type="match status" value="1"/>
</dbReference>
<dbReference type="PRINTS" id="PR00344">
    <property type="entry name" value="BCTRLSENSOR"/>
</dbReference>
<dbReference type="Pfam" id="PF00672">
    <property type="entry name" value="HAMP"/>
    <property type="match status" value="1"/>
</dbReference>
<dbReference type="Gene3D" id="1.10.287.130">
    <property type="match status" value="1"/>
</dbReference>
<accession>A0A9D1XZC9</accession>
<dbReference type="InterPro" id="IPR004358">
    <property type="entry name" value="Sig_transdc_His_kin-like_C"/>
</dbReference>
<dbReference type="GO" id="GO:0005886">
    <property type="term" value="C:plasma membrane"/>
    <property type="evidence" value="ECO:0007669"/>
    <property type="project" value="TreeGrafter"/>
</dbReference>
<dbReference type="InterPro" id="IPR003594">
    <property type="entry name" value="HATPase_dom"/>
</dbReference>
<evidence type="ECO:0000256" key="4">
    <source>
        <dbReference type="ARBA" id="ARBA00022553"/>
    </source>
</evidence>
<keyword evidence="8 11" id="KW-1133">Transmembrane helix</keyword>
<dbReference type="CDD" id="cd00082">
    <property type="entry name" value="HisKA"/>
    <property type="match status" value="1"/>
</dbReference>
<sequence length="462" mass="50046">MKHLSITLRVTLLYTLFMVLLAALSLGVLSYAGAQTARQGKLTRMQTMAGAAAREIEAKDGELDIDHDLEAFDDGVYLSVYDADGLPLYGFVPRDFDNSAVFAAGQLRTTQGGGRSWYLYDTQLAVDGYGTLWVRTVTDAGAVDSTLGALWRWALLVLPAYIVLAAVCGYLVTRRAFAPVRHITATAREIRAGGDLSRRIGLPPGRDEIRTLAGEFDAMFARLQDAFDHEQQFTDDASHELRTPTAVILSQSEYALAQPETAGETRAALQVIHTQAARMAAMLSQLLWLARADKGRQPLQWQTVDLSEMTALVAETLAEQAAAQNIAVQTDLAPGVAVQGDETLLMRMLINLGENAVRYGRPGGQVRLTLQCRDGQAVGTVQDDGIGIAPENQEKIWQRFWQADPARSGGGAGLGLAMVRWIARAHGGDVTVQSAPGEGSTFTWRIPCARGGEEKTQKAQNS</sequence>
<dbReference type="SMART" id="SM00387">
    <property type="entry name" value="HATPase_c"/>
    <property type="match status" value="1"/>
</dbReference>
<reference evidence="14" key="2">
    <citation type="submission" date="2021-04" db="EMBL/GenBank/DDBJ databases">
        <authorList>
            <person name="Gilroy R."/>
        </authorList>
    </citation>
    <scope>NUCLEOTIDE SEQUENCE</scope>
    <source>
        <strain evidence="14">ChiHecec2B26-7398</strain>
    </source>
</reference>
<dbReference type="GO" id="GO:0000155">
    <property type="term" value="F:phosphorelay sensor kinase activity"/>
    <property type="evidence" value="ECO:0007669"/>
    <property type="project" value="InterPro"/>
</dbReference>